<dbReference type="SUPFAM" id="SSF48019">
    <property type="entry name" value="post-AAA+ oligomerization domain-like"/>
    <property type="match status" value="1"/>
</dbReference>
<evidence type="ECO:0000256" key="6">
    <source>
        <dbReference type="ARBA" id="ARBA00022932"/>
    </source>
</evidence>
<dbReference type="InterPro" id="IPR048466">
    <property type="entry name" value="DNA_pol3_delta-like_C"/>
</dbReference>
<protein>
    <recommendedName>
        <fullName evidence="2">DNA polymerase III subunit delta</fullName>
        <ecNumber evidence="1">2.7.7.7</ecNumber>
    </recommendedName>
</protein>
<proteinExistence type="inferred from homology"/>
<dbReference type="Gene3D" id="1.20.272.10">
    <property type="match status" value="1"/>
</dbReference>
<dbReference type="EMBL" id="JAWMWH010000001">
    <property type="protein sequence ID" value="MEJ6400759.1"/>
    <property type="molecule type" value="Genomic_DNA"/>
</dbReference>
<dbReference type="Pfam" id="PF06144">
    <property type="entry name" value="DNA_pol3_delta"/>
    <property type="match status" value="1"/>
</dbReference>
<evidence type="ECO:0000256" key="3">
    <source>
        <dbReference type="ARBA" id="ARBA00022679"/>
    </source>
</evidence>
<evidence type="ECO:0000256" key="7">
    <source>
        <dbReference type="ARBA" id="ARBA00034754"/>
    </source>
</evidence>
<evidence type="ECO:0000256" key="5">
    <source>
        <dbReference type="ARBA" id="ARBA00022705"/>
    </source>
</evidence>
<organism evidence="11 12">
    <name type="scientific">Nicoliella lavandulae</name>
    <dbReference type="NCBI Taxonomy" id="3082954"/>
    <lineage>
        <taxon>Bacteria</taxon>
        <taxon>Bacillati</taxon>
        <taxon>Bacillota</taxon>
        <taxon>Bacilli</taxon>
        <taxon>Lactobacillales</taxon>
        <taxon>Lactobacillaceae</taxon>
        <taxon>Nicoliella</taxon>
    </lineage>
</organism>
<evidence type="ECO:0000259" key="9">
    <source>
        <dbReference type="Pfam" id="PF06144"/>
    </source>
</evidence>
<evidence type="ECO:0000256" key="4">
    <source>
        <dbReference type="ARBA" id="ARBA00022695"/>
    </source>
</evidence>
<dbReference type="InterPro" id="IPR005790">
    <property type="entry name" value="DNA_polIII_delta"/>
</dbReference>
<dbReference type="RefSeq" id="WP_339960562.1">
    <property type="nucleotide sequence ID" value="NZ_JAWMWH010000001.1"/>
</dbReference>
<dbReference type="SUPFAM" id="SSF52540">
    <property type="entry name" value="P-loop containing nucleoside triphosphate hydrolases"/>
    <property type="match status" value="1"/>
</dbReference>
<keyword evidence="3 11" id="KW-0808">Transferase</keyword>
<dbReference type="Gene3D" id="1.10.8.60">
    <property type="match status" value="1"/>
</dbReference>
<evidence type="ECO:0000256" key="1">
    <source>
        <dbReference type="ARBA" id="ARBA00012417"/>
    </source>
</evidence>
<comment type="caution">
    <text evidence="11">The sequence shown here is derived from an EMBL/GenBank/DDBJ whole genome shotgun (WGS) entry which is preliminary data.</text>
</comment>
<keyword evidence="12" id="KW-1185">Reference proteome</keyword>
<reference evidence="11 12" key="1">
    <citation type="submission" date="2023-10" db="EMBL/GenBank/DDBJ databases">
        <title>Nicoliella lavandulae sp. nov. isolated from Lavandula angustifolia flowers.</title>
        <authorList>
            <person name="Alcantara C."/>
            <person name="Zuniga M."/>
            <person name="Landete J.M."/>
            <person name="Monedero V."/>
        </authorList>
    </citation>
    <scope>NUCLEOTIDE SEQUENCE [LARGE SCALE GENOMIC DNA]</scope>
    <source>
        <strain evidence="11 12">Es01</strain>
    </source>
</reference>
<dbReference type="Proteomes" id="UP001370590">
    <property type="component" value="Unassembled WGS sequence"/>
</dbReference>
<keyword evidence="5" id="KW-0235">DNA replication</keyword>
<dbReference type="InterPro" id="IPR027417">
    <property type="entry name" value="P-loop_NTPase"/>
</dbReference>
<comment type="catalytic activity">
    <reaction evidence="8">
        <text>DNA(n) + a 2'-deoxyribonucleoside 5'-triphosphate = DNA(n+1) + diphosphate</text>
        <dbReference type="Rhea" id="RHEA:22508"/>
        <dbReference type="Rhea" id="RHEA-COMP:17339"/>
        <dbReference type="Rhea" id="RHEA-COMP:17340"/>
        <dbReference type="ChEBI" id="CHEBI:33019"/>
        <dbReference type="ChEBI" id="CHEBI:61560"/>
        <dbReference type="ChEBI" id="CHEBI:173112"/>
        <dbReference type="EC" id="2.7.7.7"/>
    </reaction>
</comment>
<gene>
    <name evidence="11" type="primary">holA</name>
    <name evidence="11" type="ORF">R4146_06240</name>
</gene>
<dbReference type="GO" id="GO:0003887">
    <property type="term" value="F:DNA-directed DNA polymerase activity"/>
    <property type="evidence" value="ECO:0007669"/>
    <property type="project" value="UniProtKB-EC"/>
</dbReference>
<dbReference type="InterPro" id="IPR010372">
    <property type="entry name" value="DNA_pol3_delta_N"/>
</dbReference>
<keyword evidence="4 11" id="KW-0548">Nucleotidyltransferase</keyword>
<dbReference type="Pfam" id="PF21694">
    <property type="entry name" value="DNA_pol3_delta_C"/>
    <property type="match status" value="1"/>
</dbReference>
<feature type="domain" description="DNA polymerase III delta N-terminal" evidence="9">
    <location>
        <begin position="19"/>
        <end position="142"/>
    </location>
</feature>
<dbReference type="Gene3D" id="3.40.50.300">
    <property type="entry name" value="P-loop containing nucleotide triphosphate hydrolases"/>
    <property type="match status" value="1"/>
</dbReference>
<evidence type="ECO:0000256" key="8">
    <source>
        <dbReference type="ARBA" id="ARBA00049244"/>
    </source>
</evidence>
<evidence type="ECO:0000256" key="2">
    <source>
        <dbReference type="ARBA" id="ARBA00017703"/>
    </source>
</evidence>
<sequence length="337" mass="38895">MNYNQLINSIDQNKLAPLYLITGKQDYLIEQLRNKFTQIVPEEERTMNFAAYDMETTPLSDAMNDALSAPFFGEHRLVMINNPMFLTGERNKGKVEHDVDTLVNYIKQPLNSTILVLIAPYDKLDARKKVVKLLKQNATIVDLHEFNEAETINYVKQFLNQHHYDISNQVMNQLVQRTDGQLSVIMNDLPKLMLFCQRSHEITEEAVENLVTKTLNQDIFTLVDLVLKRRTTDAVSLYQELLMNGQSAIQINAVLLSQFRLLLQTMILKNYGYSQGKLAGMLKVHPYRVKLALRTITKHHLNDLKLAYLGLVEIEKQLKSTSESPELLFEMFMLKFA</sequence>
<name>A0ABU8SLL7_9LACO</name>
<dbReference type="NCBIfam" id="TIGR01128">
    <property type="entry name" value="holA"/>
    <property type="match status" value="1"/>
</dbReference>
<evidence type="ECO:0000259" key="10">
    <source>
        <dbReference type="Pfam" id="PF21694"/>
    </source>
</evidence>
<dbReference type="InterPro" id="IPR008921">
    <property type="entry name" value="DNA_pol3_clamp-load_cplx_C"/>
</dbReference>
<dbReference type="EC" id="2.7.7.7" evidence="1"/>
<comment type="similarity">
    <text evidence="7">Belongs to the DNA polymerase HolA subunit family.</text>
</comment>
<keyword evidence="6" id="KW-0239">DNA-directed DNA polymerase</keyword>
<dbReference type="PANTHER" id="PTHR34388:SF1">
    <property type="entry name" value="DNA POLYMERASE III SUBUNIT DELTA"/>
    <property type="match status" value="1"/>
</dbReference>
<accession>A0ABU8SLL7</accession>
<evidence type="ECO:0000313" key="11">
    <source>
        <dbReference type="EMBL" id="MEJ6400759.1"/>
    </source>
</evidence>
<evidence type="ECO:0000313" key="12">
    <source>
        <dbReference type="Proteomes" id="UP001370590"/>
    </source>
</evidence>
<dbReference type="PANTHER" id="PTHR34388">
    <property type="entry name" value="DNA POLYMERASE III SUBUNIT DELTA"/>
    <property type="match status" value="1"/>
</dbReference>
<feature type="domain" description="DNA polymerase III delta subunit-like C-terminal" evidence="10">
    <location>
        <begin position="217"/>
        <end position="336"/>
    </location>
</feature>